<organism evidence="1 2">
    <name type="scientific">Paractinoplanes pyxinae</name>
    <dbReference type="NCBI Taxonomy" id="2997416"/>
    <lineage>
        <taxon>Bacteria</taxon>
        <taxon>Bacillati</taxon>
        <taxon>Actinomycetota</taxon>
        <taxon>Actinomycetes</taxon>
        <taxon>Micromonosporales</taxon>
        <taxon>Micromonosporaceae</taxon>
        <taxon>Paractinoplanes</taxon>
    </lineage>
</organism>
<dbReference type="Proteomes" id="UP001151002">
    <property type="component" value="Unassembled WGS sequence"/>
</dbReference>
<name>A0ABT4B064_9ACTN</name>
<sequence>MAPHQTPSPSTGMVAPEFILLRRITTRPGPVSHSVDLRPGKQPELPHKPLFRAEKIARKNDHAILRMRAAGAGTTEMAIPGDEDSGPTAIV</sequence>
<gene>
    <name evidence="1" type="ORF">OWR29_17830</name>
</gene>
<accession>A0ABT4B064</accession>
<evidence type="ECO:0000313" key="1">
    <source>
        <dbReference type="EMBL" id="MCY1139865.1"/>
    </source>
</evidence>
<evidence type="ECO:0000313" key="2">
    <source>
        <dbReference type="Proteomes" id="UP001151002"/>
    </source>
</evidence>
<comment type="caution">
    <text evidence="1">The sequence shown here is derived from an EMBL/GenBank/DDBJ whole genome shotgun (WGS) entry which is preliminary data.</text>
</comment>
<proteinExistence type="predicted"/>
<dbReference type="RefSeq" id="WP_267564022.1">
    <property type="nucleotide sequence ID" value="NZ_JAPNTZ010000006.1"/>
</dbReference>
<reference evidence="1" key="1">
    <citation type="submission" date="2022-11" db="EMBL/GenBank/DDBJ databases">
        <authorList>
            <person name="Somphong A."/>
            <person name="Phongsopitanun W."/>
        </authorList>
    </citation>
    <scope>NUCLEOTIDE SEQUENCE</scope>
    <source>
        <strain evidence="1">Pm04-4</strain>
    </source>
</reference>
<dbReference type="EMBL" id="JAPNTZ010000006">
    <property type="protein sequence ID" value="MCY1139865.1"/>
    <property type="molecule type" value="Genomic_DNA"/>
</dbReference>
<protein>
    <submittedName>
        <fullName evidence="1">Uncharacterized protein</fullName>
    </submittedName>
</protein>
<keyword evidence="2" id="KW-1185">Reference proteome</keyword>